<dbReference type="EMBL" id="PVEP01000009">
    <property type="protein sequence ID" value="PQV55449.1"/>
    <property type="molecule type" value="Genomic_DNA"/>
</dbReference>
<dbReference type="GO" id="GO:0046872">
    <property type="term" value="F:metal ion binding"/>
    <property type="evidence" value="ECO:0007669"/>
    <property type="project" value="UniProtKB-KW"/>
</dbReference>
<feature type="binding site" evidence="2">
    <location>
        <position position="61"/>
    </location>
    <ligand>
        <name>Cu cation</name>
        <dbReference type="ChEBI" id="CHEBI:23378"/>
    </ligand>
</feature>
<comment type="caution">
    <text evidence="5">The sequence shown here is derived from an EMBL/GenBank/DDBJ whole genome shotgun (WGS) entry which is preliminary data.</text>
</comment>
<dbReference type="InterPro" id="IPR003782">
    <property type="entry name" value="SCO1/SenC"/>
</dbReference>
<evidence type="ECO:0000256" key="1">
    <source>
        <dbReference type="ARBA" id="ARBA00010996"/>
    </source>
</evidence>
<keyword evidence="2" id="KW-0186">Copper</keyword>
<keyword evidence="2" id="KW-0479">Metal-binding</keyword>
<dbReference type="AlphaFoldDB" id="A0A2S8S3S0"/>
<evidence type="ECO:0000256" key="3">
    <source>
        <dbReference type="PIRSR" id="PIRSR603782-2"/>
    </source>
</evidence>
<dbReference type="Proteomes" id="UP000238338">
    <property type="component" value="Unassembled WGS sequence"/>
</dbReference>
<feature type="disulfide bond" description="Redox-active" evidence="3">
    <location>
        <begin position="61"/>
        <end position="65"/>
    </location>
</feature>
<keyword evidence="4" id="KW-0732">Signal</keyword>
<evidence type="ECO:0000256" key="2">
    <source>
        <dbReference type="PIRSR" id="PIRSR603782-1"/>
    </source>
</evidence>
<organism evidence="5 6">
    <name type="scientific">Albidovulum denitrificans</name>
    <dbReference type="NCBI Taxonomy" id="404881"/>
    <lineage>
        <taxon>Bacteria</taxon>
        <taxon>Pseudomonadati</taxon>
        <taxon>Pseudomonadota</taxon>
        <taxon>Alphaproteobacteria</taxon>
        <taxon>Rhodobacterales</taxon>
        <taxon>Paracoccaceae</taxon>
        <taxon>Albidovulum</taxon>
    </lineage>
</organism>
<comment type="similarity">
    <text evidence="1">Belongs to the SCO1/2 family.</text>
</comment>
<feature type="chain" id="PRO_5015566726" evidence="4">
    <location>
        <begin position="18"/>
        <end position="176"/>
    </location>
</feature>
<feature type="binding site" evidence="2">
    <location>
        <position position="65"/>
    </location>
    <ligand>
        <name>Cu cation</name>
        <dbReference type="ChEBI" id="CHEBI:23378"/>
    </ligand>
</feature>
<protein>
    <submittedName>
        <fullName evidence="5">Protein SCO1/2</fullName>
    </submittedName>
</protein>
<accession>A0A2S8S3S0</accession>
<dbReference type="OrthoDB" id="5296507at2"/>
<dbReference type="Pfam" id="PF02630">
    <property type="entry name" value="SCO1-SenC"/>
    <property type="match status" value="1"/>
</dbReference>
<keyword evidence="3" id="KW-1015">Disulfide bond</keyword>
<sequence>MHRLLLVLATLPTIAWADRPATERLALPDAPMTDSSYRVEGFVSRLHGAGTVIVSFSFVECTTLCPITNAILAEVDDRIVAERLPLTIVTLTIDPVNDTPAKLAEAAQAVGASDRWLWLTAAPVDTFLLLDSFGLPAGPIEDHNPMLLIGNVGTGEFQRIVGLPEPDGLIDLATGF</sequence>
<dbReference type="InterPro" id="IPR036249">
    <property type="entry name" value="Thioredoxin-like_sf"/>
</dbReference>
<dbReference type="RefSeq" id="WP_105515978.1">
    <property type="nucleotide sequence ID" value="NZ_PVEP01000009.1"/>
</dbReference>
<gene>
    <name evidence="5" type="ORF">LX70_03410</name>
</gene>
<evidence type="ECO:0000313" key="5">
    <source>
        <dbReference type="EMBL" id="PQV55449.1"/>
    </source>
</evidence>
<evidence type="ECO:0000313" key="6">
    <source>
        <dbReference type="Proteomes" id="UP000238338"/>
    </source>
</evidence>
<dbReference type="SUPFAM" id="SSF52833">
    <property type="entry name" value="Thioredoxin-like"/>
    <property type="match status" value="1"/>
</dbReference>
<feature type="signal peptide" evidence="4">
    <location>
        <begin position="1"/>
        <end position="17"/>
    </location>
</feature>
<evidence type="ECO:0000256" key="4">
    <source>
        <dbReference type="SAM" id="SignalP"/>
    </source>
</evidence>
<reference evidence="5 6" key="1">
    <citation type="submission" date="2018-02" db="EMBL/GenBank/DDBJ databases">
        <title>Genomic Encyclopedia of Archaeal and Bacterial Type Strains, Phase II (KMG-II): from individual species to whole genera.</title>
        <authorList>
            <person name="Goeker M."/>
        </authorList>
    </citation>
    <scope>NUCLEOTIDE SEQUENCE [LARGE SCALE GENOMIC DNA]</scope>
    <source>
        <strain evidence="5 6">DSM 18921</strain>
    </source>
</reference>
<keyword evidence="6" id="KW-1185">Reference proteome</keyword>
<dbReference type="Gene3D" id="3.40.30.10">
    <property type="entry name" value="Glutaredoxin"/>
    <property type="match status" value="1"/>
</dbReference>
<proteinExistence type="inferred from homology"/>
<name>A0A2S8S3S0_9RHOB</name>